<keyword evidence="1" id="KW-1133">Transmembrane helix</keyword>
<feature type="transmembrane region" description="Helical" evidence="1">
    <location>
        <begin position="121"/>
        <end position="141"/>
    </location>
</feature>
<feature type="transmembrane region" description="Helical" evidence="1">
    <location>
        <begin position="12"/>
        <end position="30"/>
    </location>
</feature>
<evidence type="ECO:0000313" key="2">
    <source>
        <dbReference type="EMBL" id="QHU17923.1"/>
    </source>
</evidence>
<protein>
    <submittedName>
        <fullName evidence="2">Uncharacterized protein</fullName>
    </submittedName>
</protein>
<organism evidence="2">
    <name type="scientific">viral metagenome</name>
    <dbReference type="NCBI Taxonomy" id="1070528"/>
    <lineage>
        <taxon>unclassified sequences</taxon>
        <taxon>metagenomes</taxon>
        <taxon>organismal metagenomes</taxon>
    </lineage>
</organism>
<sequence length="156" mass="18557">MYFYIFPKINKHYTYLSFYSSLLFIPLGFIVKDVSILPRLFGKLLICIGAISSFNHLRTYESPVKYNDIFRYIDIGLANILGLCIFFIFEKTLGSLLYYLCCFILYISIPLGFIHNKRLKTILHSIFHILIILYILFHVVYEDYKHEFIISRYYTG</sequence>
<keyword evidence="1" id="KW-0472">Membrane</keyword>
<evidence type="ECO:0000256" key="1">
    <source>
        <dbReference type="SAM" id="Phobius"/>
    </source>
</evidence>
<proteinExistence type="predicted"/>
<accession>A0A6C0KKW3</accession>
<reference evidence="2" key="1">
    <citation type="journal article" date="2020" name="Nature">
        <title>Giant virus diversity and host interactions through global metagenomics.</title>
        <authorList>
            <person name="Schulz F."/>
            <person name="Roux S."/>
            <person name="Paez-Espino D."/>
            <person name="Jungbluth S."/>
            <person name="Walsh D.A."/>
            <person name="Denef V.J."/>
            <person name="McMahon K.D."/>
            <person name="Konstantinidis K.T."/>
            <person name="Eloe-Fadrosh E.A."/>
            <person name="Kyrpides N.C."/>
            <person name="Woyke T."/>
        </authorList>
    </citation>
    <scope>NUCLEOTIDE SEQUENCE</scope>
    <source>
        <strain evidence="2">GVMAG-S-3300012919-55</strain>
    </source>
</reference>
<feature type="transmembrane region" description="Helical" evidence="1">
    <location>
        <begin position="36"/>
        <end position="57"/>
    </location>
</feature>
<dbReference type="EMBL" id="MN740920">
    <property type="protein sequence ID" value="QHU17923.1"/>
    <property type="molecule type" value="Genomic_DNA"/>
</dbReference>
<keyword evidence="1" id="KW-0812">Transmembrane</keyword>
<name>A0A6C0KKW3_9ZZZZ</name>
<dbReference type="AlphaFoldDB" id="A0A6C0KKW3"/>
<feature type="transmembrane region" description="Helical" evidence="1">
    <location>
        <begin position="69"/>
        <end position="89"/>
    </location>
</feature>
<feature type="transmembrane region" description="Helical" evidence="1">
    <location>
        <begin position="95"/>
        <end position="114"/>
    </location>
</feature>